<gene>
    <name evidence="1" type="ordered locus">RBRH_03463</name>
</gene>
<geneLocation type="plasmid" evidence="1 2">
    <name>pBRH01</name>
</geneLocation>
<sequence>MGAHECTAYLEAHGIDYFAVRVHLLQQMTARPWWSVDAPYGTE</sequence>
<dbReference type="Proteomes" id="UP000007437">
    <property type="component" value="Plasmid pBRH01"/>
</dbReference>
<proteinExistence type="predicted"/>
<evidence type="ECO:0000313" key="2">
    <source>
        <dbReference type="Proteomes" id="UP000007437"/>
    </source>
</evidence>
<reference evidence="1 2" key="1">
    <citation type="journal article" date="2011" name="J. Bacteriol.">
        <title>Complete genome sequence of Burkholderia rhizoxinica, an endosymbiont of Rhizopus microsporus.</title>
        <authorList>
            <person name="Lackner G."/>
            <person name="Moebius N."/>
            <person name="Partida-Martinez L."/>
            <person name="Hertweck C."/>
        </authorList>
    </citation>
    <scope>NUCLEOTIDE SEQUENCE [LARGE SCALE GENOMIC DNA]</scope>
    <source>
        <strain evidence="2">DSM 19002 / CIP 109453 / HKI 454</strain>
        <plasmid evidence="1 2">pBRH01</plasmid>
    </source>
</reference>
<dbReference type="AlphaFoldDB" id="E5ATK5"/>
<dbReference type="KEGG" id="brh:RBRH_03463"/>
<organism evidence="1 2">
    <name type="scientific">Mycetohabitans rhizoxinica (strain DSM 19002 / CIP 109453 / HKI 454)</name>
    <name type="common">Paraburkholderia rhizoxinica</name>
    <dbReference type="NCBI Taxonomy" id="882378"/>
    <lineage>
        <taxon>Bacteria</taxon>
        <taxon>Pseudomonadati</taxon>
        <taxon>Pseudomonadota</taxon>
        <taxon>Betaproteobacteria</taxon>
        <taxon>Burkholderiales</taxon>
        <taxon>Burkholderiaceae</taxon>
        <taxon>Mycetohabitans</taxon>
    </lineage>
</organism>
<dbReference type="HOGENOM" id="CLU_3230884_0_0_4"/>
<accession>E5ATK5</accession>
<name>E5ATK5_MYCRK</name>
<protein>
    <submittedName>
        <fullName evidence="1">Uncharacterized protein</fullName>
    </submittedName>
</protein>
<evidence type="ECO:0000313" key="1">
    <source>
        <dbReference type="EMBL" id="CBW76429.1"/>
    </source>
</evidence>
<dbReference type="EMBL" id="FR687360">
    <property type="protein sequence ID" value="CBW76429.1"/>
    <property type="molecule type" value="Genomic_DNA"/>
</dbReference>
<keyword evidence="1" id="KW-0614">Plasmid</keyword>